<proteinExistence type="predicted"/>
<dbReference type="Pfam" id="PF13349">
    <property type="entry name" value="DUF4097"/>
    <property type="match status" value="1"/>
</dbReference>
<evidence type="ECO:0000313" key="3">
    <source>
        <dbReference type="EMBL" id="TDU90146.1"/>
    </source>
</evidence>
<dbReference type="EMBL" id="SOCE01000001">
    <property type="protein sequence ID" value="TDU90146.1"/>
    <property type="molecule type" value="Genomic_DNA"/>
</dbReference>
<sequence>MADTRQVGALLVAAGAVCTLWMVGDKDSSDQHEVTSRISEVRLDSANADITIKVGDSDKTTIKEKRSYWLVKHGDAYKVDGETLRLTNDCGWQCHVDFEVTVPRGTKVTGEHGSGDLSIAGVSGVNASSNSGKVELEDVSGDVKLTLASGDAVIDGLSGKLDFDASSGDLHAEHLKAGPVNAKTVSGDLTIALDEATDVKAEDTSGDITVEAPAGDYQIQTDTRSGEVDNNLTSNASANHKITATTVSGDVALRSN</sequence>
<gene>
    <name evidence="3" type="ORF">EV138_3730</name>
</gene>
<dbReference type="Proteomes" id="UP000295151">
    <property type="component" value="Unassembled WGS sequence"/>
</dbReference>
<name>A0A4R7TF37_9ACTN</name>
<reference evidence="3 4" key="1">
    <citation type="submission" date="2019-03" db="EMBL/GenBank/DDBJ databases">
        <title>Genomic Encyclopedia of Type Strains, Phase III (KMG-III): the genomes of soil and plant-associated and newly described type strains.</title>
        <authorList>
            <person name="Whitman W."/>
        </authorList>
    </citation>
    <scope>NUCLEOTIDE SEQUENCE [LARGE SCALE GENOMIC DNA]</scope>
    <source>
        <strain evidence="3 4">VKM Ac-2575</strain>
    </source>
</reference>
<feature type="domain" description="DUF4097" evidence="2">
    <location>
        <begin position="38"/>
        <end position="253"/>
    </location>
</feature>
<comment type="caution">
    <text evidence="3">The sequence shown here is derived from an EMBL/GenBank/DDBJ whole genome shotgun (WGS) entry which is preliminary data.</text>
</comment>
<dbReference type="InterPro" id="IPR025164">
    <property type="entry name" value="Toastrack_DUF4097"/>
</dbReference>
<evidence type="ECO:0000256" key="1">
    <source>
        <dbReference type="SAM" id="Phobius"/>
    </source>
</evidence>
<organism evidence="3 4">
    <name type="scientific">Kribbella voronezhensis</name>
    <dbReference type="NCBI Taxonomy" id="2512212"/>
    <lineage>
        <taxon>Bacteria</taxon>
        <taxon>Bacillati</taxon>
        <taxon>Actinomycetota</taxon>
        <taxon>Actinomycetes</taxon>
        <taxon>Propionibacteriales</taxon>
        <taxon>Kribbellaceae</taxon>
        <taxon>Kribbella</taxon>
    </lineage>
</organism>
<keyword evidence="1" id="KW-1133">Transmembrane helix</keyword>
<dbReference type="AlphaFoldDB" id="A0A4R7TF37"/>
<keyword evidence="4" id="KW-1185">Reference proteome</keyword>
<evidence type="ECO:0000313" key="4">
    <source>
        <dbReference type="Proteomes" id="UP000295151"/>
    </source>
</evidence>
<evidence type="ECO:0000259" key="2">
    <source>
        <dbReference type="Pfam" id="PF13349"/>
    </source>
</evidence>
<accession>A0A4R7TF37</accession>
<protein>
    <submittedName>
        <fullName evidence="3">Putative adhesin</fullName>
    </submittedName>
</protein>
<feature type="transmembrane region" description="Helical" evidence="1">
    <location>
        <begin position="7"/>
        <end position="24"/>
    </location>
</feature>
<keyword evidence="1" id="KW-0812">Transmembrane</keyword>
<keyword evidence="1" id="KW-0472">Membrane</keyword>